<dbReference type="EMBL" id="MU826095">
    <property type="protein sequence ID" value="KAJ7381682.1"/>
    <property type="molecule type" value="Genomic_DNA"/>
</dbReference>
<feature type="non-terminal residue" evidence="1">
    <location>
        <position position="224"/>
    </location>
</feature>
<protein>
    <submittedName>
        <fullName evidence="1">Uncharacterized protein</fullName>
    </submittedName>
</protein>
<gene>
    <name evidence="1" type="ORF">OS493_039653</name>
</gene>
<dbReference type="OrthoDB" id="9000293at2759"/>
<reference evidence="1" key="1">
    <citation type="submission" date="2023-01" db="EMBL/GenBank/DDBJ databases">
        <title>Genome assembly of the deep-sea coral Lophelia pertusa.</title>
        <authorList>
            <person name="Herrera S."/>
            <person name="Cordes E."/>
        </authorList>
    </citation>
    <scope>NUCLEOTIDE SEQUENCE</scope>
    <source>
        <strain evidence="1">USNM1676648</strain>
        <tissue evidence="1">Polyp</tissue>
    </source>
</reference>
<evidence type="ECO:0000313" key="2">
    <source>
        <dbReference type="Proteomes" id="UP001163046"/>
    </source>
</evidence>
<organism evidence="1 2">
    <name type="scientific">Desmophyllum pertusum</name>
    <dbReference type="NCBI Taxonomy" id="174260"/>
    <lineage>
        <taxon>Eukaryota</taxon>
        <taxon>Metazoa</taxon>
        <taxon>Cnidaria</taxon>
        <taxon>Anthozoa</taxon>
        <taxon>Hexacorallia</taxon>
        <taxon>Scleractinia</taxon>
        <taxon>Caryophylliina</taxon>
        <taxon>Caryophylliidae</taxon>
        <taxon>Desmophyllum</taxon>
    </lineage>
</organism>
<name>A0A9W9ZH96_9CNID</name>
<keyword evidence="2" id="KW-1185">Reference proteome</keyword>
<dbReference type="Proteomes" id="UP001163046">
    <property type="component" value="Unassembled WGS sequence"/>
</dbReference>
<dbReference type="AlphaFoldDB" id="A0A9W9ZH96"/>
<accession>A0A9W9ZH96</accession>
<comment type="caution">
    <text evidence="1">The sequence shown here is derived from an EMBL/GenBank/DDBJ whole genome shotgun (WGS) entry which is preliminary data.</text>
</comment>
<evidence type="ECO:0000313" key="1">
    <source>
        <dbReference type="EMBL" id="KAJ7381682.1"/>
    </source>
</evidence>
<sequence length="224" mass="25000">MAASVNNGVSSSFLQRICKQSLPTLETAAEDNETSSRTRWSSCILHGLTTVIKYALRTQLVDLIGDYIYFAPSQRGRRYSQQTCSGVHVRVRSPAAKPYSIPNRSGWVWSMVITGAYDFGNPNAPEILPYYTADGQTVYAKLRQDRRANTTAVSGVTWERYNSRSQSLPASVTSIPDGGVVFLLARMAFWNDYHPKLAQVKFDTKKDCGQRLLARVCTLATFLQ</sequence>
<proteinExistence type="predicted"/>